<evidence type="ECO:0000256" key="7">
    <source>
        <dbReference type="ARBA" id="ARBA00022737"/>
    </source>
</evidence>
<dbReference type="EC" id="3.2.1.15" evidence="3"/>
<evidence type="ECO:0000256" key="10">
    <source>
        <dbReference type="ARBA" id="ARBA00023145"/>
    </source>
</evidence>
<evidence type="ECO:0000256" key="14">
    <source>
        <dbReference type="ARBA" id="ARBA00034074"/>
    </source>
</evidence>
<evidence type="ECO:0000256" key="15">
    <source>
        <dbReference type="ARBA" id="ARBA00037707"/>
    </source>
</evidence>
<keyword evidence="11" id="KW-1015">Disulfide bond</keyword>
<dbReference type="Proteomes" id="UP000068243">
    <property type="component" value="Unassembled WGS sequence"/>
</dbReference>
<dbReference type="InterPro" id="IPR036188">
    <property type="entry name" value="FAD/NAD-bd_sf"/>
</dbReference>
<keyword evidence="5" id="KW-0964">Secreted</keyword>
<dbReference type="VEuPathDB" id="FungiDB:M747DRAFT_362259"/>
<evidence type="ECO:0000256" key="5">
    <source>
        <dbReference type="ARBA" id="ARBA00022525"/>
    </source>
</evidence>
<dbReference type="GO" id="GO:0047911">
    <property type="term" value="F:galacturan 1,4-alpha-galacturonidase activity"/>
    <property type="evidence" value="ECO:0007669"/>
    <property type="project" value="UniProtKB-ARBA"/>
</dbReference>
<accession>A0A100ITB5</accession>
<dbReference type="Pfam" id="PF00295">
    <property type="entry name" value="Glyco_hydro_28"/>
    <property type="match status" value="1"/>
</dbReference>
<dbReference type="EMBL" id="BCMY01000024">
    <property type="protein sequence ID" value="GAQ46952.1"/>
    <property type="molecule type" value="Genomic_DNA"/>
</dbReference>
<dbReference type="OrthoDB" id="3340390at2759"/>
<keyword evidence="10" id="KW-0865">Zymogen</keyword>
<evidence type="ECO:0000256" key="9">
    <source>
        <dbReference type="ARBA" id="ARBA00022946"/>
    </source>
</evidence>
<dbReference type="PRINTS" id="PR00420">
    <property type="entry name" value="RNGMNOXGNASE"/>
</dbReference>
<dbReference type="VEuPathDB" id="FungiDB:An05g02450"/>
<reference evidence="18" key="1">
    <citation type="journal article" date="2016" name="Genome Announc.">
        <title>Draft genome sequence of Aspergillus niger strain An76.</title>
        <authorList>
            <person name="Gong W."/>
            <person name="Cheng Z."/>
            <person name="Zhang H."/>
            <person name="Liu L."/>
            <person name="Gao P."/>
            <person name="Wang L."/>
        </authorList>
    </citation>
    <scope>NUCLEOTIDE SEQUENCE [LARGE SCALE GENOMIC DNA]</scope>
    <source>
        <strain evidence="18">An76</strain>
    </source>
</reference>
<gene>
    <name evidence="17" type="ORF">ABL_09613</name>
</gene>
<dbReference type="Gene3D" id="2.160.20.10">
    <property type="entry name" value="Single-stranded right-handed beta-helix, Pectin lyase-like"/>
    <property type="match status" value="1"/>
</dbReference>
<dbReference type="Gene3D" id="3.50.50.60">
    <property type="entry name" value="FAD/NAD(P)-binding domain"/>
    <property type="match status" value="1"/>
</dbReference>
<dbReference type="VEuPathDB" id="FungiDB:ATCC64974_42880"/>
<organism evidence="17 18">
    <name type="scientific">Aspergillus niger</name>
    <dbReference type="NCBI Taxonomy" id="5061"/>
    <lineage>
        <taxon>Eukaryota</taxon>
        <taxon>Fungi</taxon>
        <taxon>Dikarya</taxon>
        <taxon>Ascomycota</taxon>
        <taxon>Pezizomycotina</taxon>
        <taxon>Eurotiomycetes</taxon>
        <taxon>Eurotiomycetidae</taxon>
        <taxon>Eurotiales</taxon>
        <taxon>Aspergillaceae</taxon>
        <taxon>Aspergillus</taxon>
        <taxon>Aspergillus subgen. Circumdati</taxon>
    </lineage>
</organism>
<comment type="similarity">
    <text evidence="2 16">Belongs to the glycosyl hydrolase 28 family.</text>
</comment>
<dbReference type="GO" id="GO:0045490">
    <property type="term" value="P:pectin catabolic process"/>
    <property type="evidence" value="ECO:0007669"/>
    <property type="project" value="UniProtKB-ARBA"/>
</dbReference>
<proteinExistence type="inferred from homology"/>
<evidence type="ECO:0000313" key="18">
    <source>
        <dbReference type="Proteomes" id="UP000068243"/>
    </source>
</evidence>
<dbReference type="SUPFAM" id="SSF51905">
    <property type="entry name" value="FAD/NAD(P)-binding domain"/>
    <property type="match status" value="1"/>
</dbReference>
<keyword evidence="7" id="KW-0677">Repeat</keyword>
<dbReference type="InterPro" id="IPR000743">
    <property type="entry name" value="Glyco_hydro_28"/>
</dbReference>
<keyword evidence="9" id="KW-0809">Transit peptide</keyword>
<evidence type="ECO:0000256" key="6">
    <source>
        <dbReference type="ARBA" id="ARBA00022729"/>
    </source>
</evidence>
<comment type="function">
    <text evidence="15">Involved in maceration and soft-rotting of plant tissue. Hydrolyzes the 1,4-alpha glycosidic bonds of de-esterified pectate in the smooth region of the plant cell wall.</text>
</comment>
<dbReference type="PANTHER" id="PTHR31884">
    <property type="entry name" value="POLYGALACTURONASE"/>
    <property type="match status" value="1"/>
</dbReference>
<dbReference type="InterPro" id="IPR050434">
    <property type="entry name" value="Glycosyl_hydrlase_28"/>
</dbReference>
<dbReference type="VEuPathDB" id="FungiDB:ASPNIDRAFT2_1118194"/>
<dbReference type="InterPro" id="IPR011050">
    <property type="entry name" value="Pectin_lyase_fold/virulence"/>
</dbReference>
<dbReference type="InterPro" id="IPR006626">
    <property type="entry name" value="PbH1"/>
</dbReference>
<dbReference type="VEuPathDB" id="FungiDB:An05g02440"/>
<keyword evidence="12 16" id="KW-0326">Glycosidase</keyword>
<dbReference type="GO" id="GO:0071555">
    <property type="term" value="P:cell wall organization"/>
    <property type="evidence" value="ECO:0007669"/>
    <property type="project" value="UniProtKB-KW"/>
</dbReference>
<sequence length="908" mass="98546">MTVPQSCTVLVIGGGPAGSYAAAALAREGIDTVLLEADKFPRYHIGESTLPSLRHFFKFIDFYDTFDAHGFYHKNGAVFRLAQAQPDAYTDFLEAGGPDAYAWNLVRSESDDLLFRHAGTCGAHIFDETKVDTIQFEPHISESSKPDSDDNKILNPGRPVSATWVRKDGSSGFIALKYLVDASGRNGILSTKYLKNRKFNDNFKNFANWAYWKTDNLYGLGTHMEGSPYFEALDDASGWAWFMPLHDGTRSVGVVQDQKLVTEKKRELGRPSTLDFYKQCVEKAPRTSKLLSGAEIVTTVRTASDWSYTASTYHIPNARICGDAGSFIDPLFSSGVHLAVTGGLSAAATIAASIRGDCDEETAGSWHSKKTVESYTRFFLAVSSATKQIREQYEPIIQDMEEEGFQRAFDLLRPIIQGTVDADDTGKISHSEISKALEFCFRAFTYVPPEKKDALFEKLKNLGVGSGQKDAREAKILDGLEQHLTTDELQVLEILRSRRMIREDPFEMDSFTLDTIDGMAPNLGSFLFTAISGRLLAAVAVHAAPAEPAHPMVTEAPDANLIEKRATTCTFSGSEGASKASKSKTSCSTIYLSDVAVPSGTTLDLTDLNDGTHVIFQGETTFGYEEWTGPLVSVSGTDITVEGESGAVLNGDGSRWWDGEGGNGGKTKPKFFYAHDLTSSTIKSIYVENSPVQVFSIDGSTDLTMTDITVDNTDGDTDDLAANTDGFDIGESTYITITGAEIYNQDDCVAINSGENIYFSASVCSGGHGLSIGSVGGRDDNTVKNVTFYDVNVLKSQQAIRIKTIYGDTGSVSEVTYHEIAFSDATDYGIIIEQNYDDTSKTPTTGVPITDFVLENIIGTCEDDDCTEVYIACGDGSCSDWTWTGVSVTGGKVSDDCLNVPSGISCDL</sequence>
<evidence type="ECO:0000256" key="3">
    <source>
        <dbReference type="ARBA" id="ARBA00012736"/>
    </source>
</evidence>
<dbReference type="Pfam" id="PF04820">
    <property type="entry name" value="Trp_halogenase"/>
    <property type="match status" value="2"/>
</dbReference>
<dbReference type="AlphaFoldDB" id="A0A100ITB5"/>
<dbReference type="FunFam" id="2.160.20.10:FF:000002">
    <property type="entry name" value="Endopolygalacturonase D"/>
    <property type="match status" value="1"/>
</dbReference>
<keyword evidence="6" id="KW-0732">Signal</keyword>
<dbReference type="VEuPathDB" id="FungiDB:ATCC64974_42870"/>
<evidence type="ECO:0000256" key="13">
    <source>
        <dbReference type="ARBA" id="ARBA00023316"/>
    </source>
</evidence>
<keyword evidence="13" id="KW-0961">Cell wall biogenesis/degradation</keyword>
<dbReference type="SMART" id="SM00710">
    <property type="entry name" value="PbH1"/>
    <property type="match status" value="4"/>
</dbReference>
<evidence type="ECO:0000256" key="2">
    <source>
        <dbReference type="ARBA" id="ARBA00008834"/>
    </source>
</evidence>
<evidence type="ECO:0000256" key="8">
    <source>
        <dbReference type="ARBA" id="ARBA00022801"/>
    </source>
</evidence>
<dbReference type="GO" id="GO:0004650">
    <property type="term" value="F:polygalacturonase activity"/>
    <property type="evidence" value="ECO:0007669"/>
    <property type="project" value="UniProtKB-EC"/>
</dbReference>
<comment type="caution">
    <text evidence="17">The sequence shown here is derived from an EMBL/GenBank/DDBJ whole genome shotgun (WGS) entry which is preliminary data.</text>
</comment>
<dbReference type="GO" id="GO:0004497">
    <property type="term" value="F:monooxygenase activity"/>
    <property type="evidence" value="ECO:0007669"/>
    <property type="project" value="InterPro"/>
</dbReference>
<protein>
    <recommendedName>
        <fullName evidence="4">Probable pectate lyase C</fullName>
        <ecNumber evidence="3">3.2.1.15</ecNumber>
    </recommendedName>
</protein>
<comment type="catalytic activity">
    <reaction evidence="14">
        <text>(1,4-alpha-D-galacturonosyl)n+m + H2O = (1,4-alpha-D-galacturonosyl)n + (1,4-alpha-D-galacturonosyl)m.</text>
        <dbReference type="EC" id="3.2.1.15"/>
    </reaction>
</comment>
<dbReference type="GO" id="GO:0005576">
    <property type="term" value="C:extracellular region"/>
    <property type="evidence" value="ECO:0007669"/>
    <property type="project" value="UniProtKB-SubCell"/>
</dbReference>
<evidence type="ECO:0000256" key="4">
    <source>
        <dbReference type="ARBA" id="ARBA00016512"/>
    </source>
</evidence>
<keyword evidence="8 16" id="KW-0378">Hydrolase</keyword>
<evidence type="ECO:0000313" key="17">
    <source>
        <dbReference type="EMBL" id="GAQ46952.1"/>
    </source>
</evidence>
<comment type="subcellular location">
    <subcellularLocation>
        <location evidence="1">Secreted</location>
    </subcellularLocation>
</comment>
<dbReference type="VEuPathDB" id="FungiDB:M747DRAFT_362251"/>
<evidence type="ECO:0000256" key="16">
    <source>
        <dbReference type="RuleBase" id="RU361169"/>
    </source>
</evidence>
<evidence type="ECO:0000256" key="1">
    <source>
        <dbReference type="ARBA" id="ARBA00004613"/>
    </source>
</evidence>
<evidence type="ECO:0000256" key="11">
    <source>
        <dbReference type="ARBA" id="ARBA00023157"/>
    </source>
</evidence>
<dbReference type="VEuPathDB" id="FungiDB:ASPNIDRAFT2_1084547"/>
<dbReference type="InterPro" id="IPR012334">
    <property type="entry name" value="Pectin_lyas_fold"/>
</dbReference>
<dbReference type="InterPro" id="IPR006905">
    <property type="entry name" value="Flavin_halogenase"/>
</dbReference>
<dbReference type="PROSITE" id="PS00018">
    <property type="entry name" value="EF_HAND_1"/>
    <property type="match status" value="1"/>
</dbReference>
<name>A0A100ITB5_ASPNG</name>
<evidence type="ECO:0000256" key="12">
    <source>
        <dbReference type="ARBA" id="ARBA00023295"/>
    </source>
</evidence>
<dbReference type="PANTHER" id="PTHR31884:SF1">
    <property type="entry name" value="POLYGALACTURONASE"/>
    <property type="match status" value="1"/>
</dbReference>
<dbReference type="InterPro" id="IPR018247">
    <property type="entry name" value="EF_Hand_1_Ca_BS"/>
</dbReference>
<dbReference type="SUPFAM" id="SSF51126">
    <property type="entry name" value="Pectin lyase-like"/>
    <property type="match status" value="1"/>
</dbReference>